<dbReference type="PROSITE" id="PS50109">
    <property type="entry name" value="HIS_KIN"/>
    <property type="match status" value="1"/>
</dbReference>
<evidence type="ECO:0000256" key="7">
    <source>
        <dbReference type="ARBA" id="ARBA00022840"/>
    </source>
</evidence>
<name>A0A167G9Y4_9GAMM</name>
<keyword evidence="7" id="KW-0067">ATP-binding</keyword>
<feature type="domain" description="Histidine kinase" evidence="10">
    <location>
        <begin position="155"/>
        <end position="374"/>
    </location>
</feature>
<dbReference type="SMART" id="SM00448">
    <property type="entry name" value="REC"/>
    <property type="match status" value="2"/>
</dbReference>
<evidence type="ECO:0000256" key="6">
    <source>
        <dbReference type="ARBA" id="ARBA00022777"/>
    </source>
</evidence>
<evidence type="ECO:0000256" key="3">
    <source>
        <dbReference type="ARBA" id="ARBA00022553"/>
    </source>
</evidence>
<protein>
    <recommendedName>
        <fullName evidence="2">histidine kinase</fullName>
        <ecNumber evidence="2">2.7.13.3</ecNumber>
    </recommendedName>
</protein>
<evidence type="ECO:0000256" key="8">
    <source>
        <dbReference type="ARBA" id="ARBA00023012"/>
    </source>
</evidence>
<gene>
    <name evidence="12" type="ORF">I596_281</name>
</gene>
<dbReference type="SUPFAM" id="SSF47384">
    <property type="entry name" value="Homodimeric domain of signal transducing histidine kinase"/>
    <property type="match status" value="1"/>
</dbReference>
<dbReference type="SUPFAM" id="SSF55874">
    <property type="entry name" value="ATPase domain of HSP90 chaperone/DNA topoisomerase II/histidine kinase"/>
    <property type="match status" value="1"/>
</dbReference>
<dbReference type="InterPro" id="IPR003661">
    <property type="entry name" value="HisK_dim/P_dom"/>
</dbReference>
<dbReference type="EMBL" id="CP015249">
    <property type="protein sequence ID" value="ANB16318.1"/>
    <property type="molecule type" value="Genomic_DNA"/>
</dbReference>
<evidence type="ECO:0000313" key="13">
    <source>
        <dbReference type="Proteomes" id="UP000076830"/>
    </source>
</evidence>
<evidence type="ECO:0000256" key="5">
    <source>
        <dbReference type="ARBA" id="ARBA00022741"/>
    </source>
</evidence>
<dbReference type="PROSITE" id="PS50110">
    <property type="entry name" value="RESPONSE_REGULATORY"/>
    <property type="match status" value="2"/>
</dbReference>
<dbReference type="PANTHER" id="PTHR43065:SF46">
    <property type="entry name" value="C4-DICARBOXYLATE TRANSPORT SENSOR PROTEIN DCTB"/>
    <property type="match status" value="1"/>
</dbReference>
<keyword evidence="8" id="KW-0902">Two-component regulatory system</keyword>
<dbReference type="CDD" id="cd00156">
    <property type="entry name" value="REC"/>
    <property type="match status" value="1"/>
</dbReference>
<dbReference type="InterPro" id="IPR036890">
    <property type="entry name" value="HATPase_C_sf"/>
</dbReference>
<dbReference type="RefSeq" id="WP_067643070.1">
    <property type="nucleotide sequence ID" value="NZ_CP015249.1"/>
</dbReference>
<dbReference type="Gene3D" id="3.30.565.10">
    <property type="entry name" value="Histidine kinase-like ATPase, C-terminal domain"/>
    <property type="match status" value="1"/>
</dbReference>
<dbReference type="Gene3D" id="3.40.50.2300">
    <property type="match status" value="2"/>
</dbReference>
<dbReference type="PATRIC" id="fig|1300342.3.peg.272"/>
<dbReference type="InterPro" id="IPR004358">
    <property type="entry name" value="Sig_transdc_His_kin-like_C"/>
</dbReference>
<evidence type="ECO:0000256" key="4">
    <source>
        <dbReference type="ARBA" id="ARBA00022679"/>
    </source>
</evidence>
<sequence length="512" mass="55673">MTESTPALRLLVVEDDPLDAELILDELRADGLVFEARVVDDEPRFRENLSVFAPDIVLSDLSMPGFSGYRALQILRDEAPRTPFIFVSGTIGEDAAIEALRSGATDYILKGRLARMASAVRRALREADDAVARDRAESELLRAQRFESLAMLAGGLSHDLRNILQPLLLTAPMIAASDDAELRKHGELVGDCARRGLEMVASMLSFARGARVEIERVRLAALFDALAMLLRGSVPRNVTLVFEKPDEELLLEGNQTELQQCLLNLCLNALQAMPDGGTLTLSAVAAQLEGDFFGEDESPVPGAYLRLEVRDTGMGMSEDVRRSLFRPFFTTKSDGTGLGLLSCKRIVTNHRGYLRVASEVGTGTTFTLYLPLATVEGAPENAALPRGRGERILVVAEKAGKLTMLFDCLDLNGYSATTAQSGTEALQKIDATGIPQLLVMDADLNQMTGVRTMAALLERGFSGPMILLVRPDRPVDRDGLPPVERIRFVDKPVSVPALLRAVREELDAVAGD</sequence>
<dbReference type="Pfam" id="PF00072">
    <property type="entry name" value="Response_reg"/>
    <property type="match status" value="2"/>
</dbReference>
<dbReference type="Gene3D" id="1.10.287.130">
    <property type="match status" value="1"/>
</dbReference>
<accession>A0A167G9Y4</accession>
<dbReference type="SMART" id="SM00387">
    <property type="entry name" value="HATPase_c"/>
    <property type="match status" value="1"/>
</dbReference>
<keyword evidence="3 9" id="KW-0597">Phosphoprotein</keyword>
<feature type="modified residue" description="4-aspartylphosphate" evidence="9">
    <location>
        <position position="441"/>
    </location>
</feature>
<dbReference type="InterPro" id="IPR005467">
    <property type="entry name" value="His_kinase_dom"/>
</dbReference>
<dbReference type="SUPFAM" id="SSF52172">
    <property type="entry name" value="CheY-like"/>
    <property type="match status" value="2"/>
</dbReference>
<keyword evidence="4" id="KW-0808">Transferase</keyword>
<evidence type="ECO:0000259" key="11">
    <source>
        <dbReference type="PROSITE" id="PS50110"/>
    </source>
</evidence>
<dbReference type="Proteomes" id="UP000076830">
    <property type="component" value="Chromosome"/>
</dbReference>
<keyword evidence="13" id="KW-1185">Reference proteome</keyword>
<dbReference type="STRING" id="1300342.I596_281"/>
<reference evidence="12 13" key="1">
    <citation type="submission" date="2016-04" db="EMBL/GenBank/DDBJ databases">
        <title>Complete genome sequence of Dokdonella koreensis DS-123T.</title>
        <authorList>
            <person name="Kim J.F."/>
            <person name="Lee H."/>
            <person name="Kwak M.-J."/>
        </authorList>
    </citation>
    <scope>NUCLEOTIDE SEQUENCE [LARGE SCALE GENOMIC DNA]</scope>
    <source>
        <strain evidence="12 13">DS-123</strain>
    </source>
</reference>
<dbReference type="EC" id="2.7.13.3" evidence="2"/>
<evidence type="ECO:0000256" key="2">
    <source>
        <dbReference type="ARBA" id="ARBA00012438"/>
    </source>
</evidence>
<evidence type="ECO:0000256" key="9">
    <source>
        <dbReference type="PROSITE-ProRule" id="PRU00169"/>
    </source>
</evidence>
<feature type="modified residue" description="4-aspartylphosphate" evidence="9">
    <location>
        <position position="60"/>
    </location>
</feature>
<feature type="domain" description="Response regulatory" evidence="11">
    <location>
        <begin position="9"/>
        <end position="125"/>
    </location>
</feature>
<dbReference type="KEGG" id="dko:I596_281"/>
<dbReference type="AlphaFoldDB" id="A0A167G9Y4"/>
<keyword evidence="6 12" id="KW-0418">Kinase</keyword>
<dbReference type="OrthoDB" id="9776727at2"/>
<evidence type="ECO:0000259" key="10">
    <source>
        <dbReference type="PROSITE" id="PS50109"/>
    </source>
</evidence>
<feature type="domain" description="Response regulatory" evidence="11">
    <location>
        <begin position="391"/>
        <end position="506"/>
    </location>
</feature>
<dbReference type="PRINTS" id="PR00344">
    <property type="entry name" value="BCTRLSENSOR"/>
</dbReference>
<dbReference type="Pfam" id="PF02518">
    <property type="entry name" value="HATPase_c"/>
    <property type="match status" value="1"/>
</dbReference>
<evidence type="ECO:0000256" key="1">
    <source>
        <dbReference type="ARBA" id="ARBA00000085"/>
    </source>
</evidence>
<proteinExistence type="predicted"/>
<dbReference type="CDD" id="cd00082">
    <property type="entry name" value="HisKA"/>
    <property type="match status" value="1"/>
</dbReference>
<dbReference type="GO" id="GO:0000155">
    <property type="term" value="F:phosphorelay sensor kinase activity"/>
    <property type="evidence" value="ECO:0007669"/>
    <property type="project" value="InterPro"/>
</dbReference>
<keyword evidence="5" id="KW-0547">Nucleotide-binding</keyword>
<dbReference type="InterPro" id="IPR036097">
    <property type="entry name" value="HisK_dim/P_sf"/>
</dbReference>
<comment type="catalytic activity">
    <reaction evidence="1">
        <text>ATP + protein L-histidine = ADP + protein N-phospho-L-histidine.</text>
        <dbReference type="EC" id="2.7.13.3"/>
    </reaction>
</comment>
<dbReference type="InterPro" id="IPR001789">
    <property type="entry name" value="Sig_transdc_resp-reg_receiver"/>
</dbReference>
<dbReference type="GO" id="GO:0005524">
    <property type="term" value="F:ATP binding"/>
    <property type="evidence" value="ECO:0007669"/>
    <property type="project" value="UniProtKB-KW"/>
</dbReference>
<evidence type="ECO:0000313" key="12">
    <source>
        <dbReference type="EMBL" id="ANB16318.1"/>
    </source>
</evidence>
<dbReference type="InterPro" id="IPR011006">
    <property type="entry name" value="CheY-like_superfamily"/>
</dbReference>
<dbReference type="PANTHER" id="PTHR43065">
    <property type="entry name" value="SENSOR HISTIDINE KINASE"/>
    <property type="match status" value="1"/>
</dbReference>
<organism evidence="12 13">
    <name type="scientific">Dokdonella koreensis DS-123</name>
    <dbReference type="NCBI Taxonomy" id="1300342"/>
    <lineage>
        <taxon>Bacteria</taxon>
        <taxon>Pseudomonadati</taxon>
        <taxon>Pseudomonadota</taxon>
        <taxon>Gammaproteobacteria</taxon>
        <taxon>Lysobacterales</taxon>
        <taxon>Rhodanobacteraceae</taxon>
        <taxon>Dokdonella</taxon>
    </lineage>
</organism>
<dbReference type="InterPro" id="IPR003594">
    <property type="entry name" value="HATPase_dom"/>
</dbReference>
<dbReference type="SMART" id="SM00388">
    <property type="entry name" value="HisKA"/>
    <property type="match status" value="1"/>
</dbReference>